<gene>
    <name evidence="1" type="ORF">HDG41_007953</name>
</gene>
<dbReference type="AlphaFoldDB" id="A0A7W8P811"/>
<proteinExistence type="predicted"/>
<name>A0A7W8P811_9BURK</name>
<dbReference type="RefSeq" id="WP_246392613.1">
    <property type="nucleotide sequence ID" value="NZ_JAALDK010000003.1"/>
</dbReference>
<dbReference type="Proteomes" id="UP000592820">
    <property type="component" value="Unassembled WGS sequence"/>
</dbReference>
<accession>A0A7W8P811</accession>
<comment type="caution">
    <text evidence="1">The sequence shown here is derived from an EMBL/GenBank/DDBJ whole genome shotgun (WGS) entry which is preliminary data.</text>
</comment>
<evidence type="ECO:0000313" key="2">
    <source>
        <dbReference type="Proteomes" id="UP000592820"/>
    </source>
</evidence>
<organism evidence="1 2">
    <name type="scientific">Paraburkholderia youngii</name>
    <dbReference type="NCBI Taxonomy" id="2782701"/>
    <lineage>
        <taxon>Bacteria</taxon>
        <taxon>Pseudomonadati</taxon>
        <taxon>Pseudomonadota</taxon>
        <taxon>Betaproteobacteria</taxon>
        <taxon>Burkholderiales</taxon>
        <taxon>Burkholderiaceae</taxon>
        <taxon>Paraburkholderia</taxon>
    </lineage>
</organism>
<reference evidence="1 2" key="1">
    <citation type="submission" date="2020-08" db="EMBL/GenBank/DDBJ databases">
        <title>Genomic Encyclopedia of Type Strains, Phase IV (KMG-V): Genome sequencing to study the core and pangenomes of soil and plant-associated prokaryotes.</title>
        <authorList>
            <person name="Whitman W."/>
        </authorList>
    </citation>
    <scope>NUCLEOTIDE SEQUENCE [LARGE SCALE GENOMIC DNA]</scope>
    <source>
        <strain evidence="1 2">JPY162</strain>
    </source>
</reference>
<protein>
    <submittedName>
        <fullName evidence="1">Uncharacterized protein</fullName>
    </submittedName>
</protein>
<sequence length="71" mass="7752">MSGTRITDQQVRLYINKRKHHPQELAAETTGIGVRIYGDRTCPACWSTAPLGAHVRTTTGTRSITATSLTP</sequence>
<evidence type="ECO:0000313" key="1">
    <source>
        <dbReference type="EMBL" id="MBB5405855.1"/>
    </source>
</evidence>
<dbReference type="GeneID" id="301107550"/>
<dbReference type="EMBL" id="JACHDE010000045">
    <property type="protein sequence ID" value="MBB5405855.1"/>
    <property type="molecule type" value="Genomic_DNA"/>
</dbReference>